<feature type="transmembrane region" description="Helical" evidence="1">
    <location>
        <begin position="12"/>
        <end position="36"/>
    </location>
</feature>
<dbReference type="EMBL" id="JACIIV010000003">
    <property type="protein sequence ID" value="MBB6226410.1"/>
    <property type="molecule type" value="Genomic_DNA"/>
</dbReference>
<comment type="caution">
    <text evidence="2">The sequence shown here is derived from an EMBL/GenBank/DDBJ whole genome shotgun (WGS) entry which is preliminary data.</text>
</comment>
<name>A0A841L1V9_9SPHN</name>
<gene>
    <name evidence="2" type="ORF">FHS79_000564</name>
</gene>
<dbReference type="AlphaFoldDB" id="A0A841L1V9"/>
<keyword evidence="3" id="KW-1185">Reference proteome</keyword>
<dbReference type="Proteomes" id="UP000538147">
    <property type="component" value="Unassembled WGS sequence"/>
</dbReference>
<evidence type="ECO:0000313" key="2">
    <source>
        <dbReference type="EMBL" id="MBB6226410.1"/>
    </source>
</evidence>
<reference evidence="2 3" key="1">
    <citation type="submission" date="2020-08" db="EMBL/GenBank/DDBJ databases">
        <title>Genomic Encyclopedia of Type Strains, Phase IV (KMG-IV): sequencing the most valuable type-strain genomes for metagenomic binning, comparative biology and taxonomic classification.</title>
        <authorList>
            <person name="Goeker M."/>
        </authorList>
    </citation>
    <scope>NUCLEOTIDE SEQUENCE [LARGE SCALE GENOMIC DNA]</scope>
    <source>
        <strain evidence="2 3">DSM 102189</strain>
    </source>
</reference>
<feature type="transmembrane region" description="Helical" evidence="1">
    <location>
        <begin position="103"/>
        <end position="121"/>
    </location>
</feature>
<evidence type="ECO:0000313" key="3">
    <source>
        <dbReference type="Proteomes" id="UP000538147"/>
    </source>
</evidence>
<protein>
    <submittedName>
        <fullName evidence="2">Uncharacterized protein</fullName>
    </submittedName>
</protein>
<sequence length="378" mass="39045">MKSLSHAQPLAWPFLAWPAVVLAGVAAPSLAMLMLVDAPAPAPLALVGGPILAVGLMGVGMIAAAIAGRLWIGILLALMTGAGLLLLARALGMPALPHPFSTGLAFIIASFSFAARGTLFARTASAAACNRGWWIAVFVVAGEAAMLLTASVLPGALPDWLLVLLPAQWASVAIQTALTGTGTRAASSALLALAGTAVVTLLVARLWPRRWPYALMFTAWLGLSALVWHRPGPPMPRADLAMAAASAGPIAPIALAPPDAATASALARVRRQLEKWPAAAEPDLTQRARNLLLIAAVPDLYDTEPLQSHLPLLVAAELTARLPADRRAAILAAIAADPTGGSVAARETLPLLGLPANVGDEAPVRNRMGLYATRLHEE</sequence>
<accession>A0A841L1V9</accession>
<feature type="transmembrane region" description="Helical" evidence="1">
    <location>
        <begin position="42"/>
        <end position="63"/>
    </location>
</feature>
<feature type="transmembrane region" description="Helical" evidence="1">
    <location>
        <begin position="210"/>
        <end position="228"/>
    </location>
</feature>
<evidence type="ECO:0000256" key="1">
    <source>
        <dbReference type="SAM" id="Phobius"/>
    </source>
</evidence>
<keyword evidence="1" id="KW-0812">Transmembrane</keyword>
<proteinExistence type="predicted"/>
<feature type="transmembrane region" description="Helical" evidence="1">
    <location>
        <begin position="185"/>
        <end position="204"/>
    </location>
</feature>
<feature type="transmembrane region" description="Helical" evidence="1">
    <location>
        <begin position="70"/>
        <end position="91"/>
    </location>
</feature>
<keyword evidence="1" id="KW-1133">Transmembrane helix</keyword>
<keyword evidence="1" id="KW-0472">Membrane</keyword>
<feature type="transmembrane region" description="Helical" evidence="1">
    <location>
        <begin position="133"/>
        <end position="154"/>
    </location>
</feature>
<organism evidence="2 3">
    <name type="scientific">Polymorphobacter multimanifer</name>
    <dbReference type="NCBI Taxonomy" id="1070431"/>
    <lineage>
        <taxon>Bacteria</taxon>
        <taxon>Pseudomonadati</taxon>
        <taxon>Pseudomonadota</taxon>
        <taxon>Alphaproteobacteria</taxon>
        <taxon>Sphingomonadales</taxon>
        <taxon>Sphingosinicellaceae</taxon>
        <taxon>Polymorphobacter</taxon>
    </lineage>
</organism>
<dbReference type="RefSeq" id="WP_243452599.1">
    <property type="nucleotide sequence ID" value="NZ_BMOX01000002.1"/>
</dbReference>